<dbReference type="EMBL" id="CAXJIO010000010">
    <property type="protein sequence ID" value="CAL2101955.1"/>
    <property type="molecule type" value="Genomic_DNA"/>
</dbReference>
<proteinExistence type="predicted"/>
<sequence>MDFEKEVKKIAQGLRGELNIKKEKYSYFDGSREPFETYTLKLKHKNNLIVVRNTIGAQASGQVVCSLNPDIKFIDFEIDTIHHFINLFLRKQSRFKVKSTNSNFKLFLQENALKELEPLSTQVAFDPYIFSSKKSYEKLIITKYHLAFENSPSAIIPLFKFYQKVIDYLDQ</sequence>
<accession>A0ABM9P8R7</accession>
<keyword evidence="2" id="KW-1185">Reference proteome</keyword>
<comment type="caution">
    <text evidence="1">The sequence shown here is derived from an EMBL/GenBank/DDBJ whole genome shotgun (WGS) entry which is preliminary data.</text>
</comment>
<gene>
    <name evidence="1" type="ORF">T190423A01A_10518</name>
</gene>
<evidence type="ECO:0000313" key="1">
    <source>
        <dbReference type="EMBL" id="CAL2101955.1"/>
    </source>
</evidence>
<organism evidence="1 2">
    <name type="scientific">Tenacibaculum polynesiense</name>
    <dbReference type="NCBI Taxonomy" id="3137857"/>
    <lineage>
        <taxon>Bacteria</taxon>
        <taxon>Pseudomonadati</taxon>
        <taxon>Bacteroidota</taxon>
        <taxon>Flavobacteriia</taxon>
        <taxon>Flavobacteriales</taxon>
        <taxon>Flavobacteriaceae</taxon>
        <taxon>Tenacibaculum</taxon>
    </lineage>
</organism>
<reference evidence="1 2" key="1">
    <citation type="submission" date="2024-05" db="EMBL/GenBank/DDBJ databases">
        <authorList>
            <person name="Duchaud E."/>
        </authorList>
    </citation>
    <scope>NUCLEOTIDE SEQUENCE [LARGE SCALE GENOMIC DNA]</scope>
    <source>
        <strain evidence="1">Ena-SAMPLE-TAB-13-05-2024-13:56:06:370-140308</strain>
    </source>
</reference>
<name>A0ABM9P8R7_9FLAO</name>
<dbReference type="RefSeq" id="WP_348714789.1">
    <property type="nucleotide sequence ID" value="NZ_CAXJIO010000010.1"/>
</dbReference>
<protein>
    <submittedName>
        <fullName evidence="1">Uncharacterized protein</fullName>
    </submittedName>
</protein>
<dbReference type="Proteomes" id="UP001497527">
    <property type="component" value="Unassembled WGS sequence"/>
</dbReference>
<evidence type="ECO:0000313" key="2">
    <source>
        <dbReference type="Proteomes" id="UP001497527"/>
    </source>
</evidence>